<name>A0ABU4HUA8_9ACTN</name>
<evidence type="ECO:0000313" key="3">
    <source>
        <dbReference type="EMBL" id="MDW5596120.1"/>
    </source>
</evidence>
<organism evidence="3 4">
    <name type="scientific">Conexibacter stalactiti</name>
    <dbReference type="NCBI Taxonomy" id="1940611"/>
    <lineage>
        <taxon>Bacteria</taxon>
        <taxon>Bacillati</taxon>
        <taxon>Actinomycetota</taxon>
        <taxon>Thermoleophilia</taxon>
        <taxon>Solirubrobacterales</taxon>
        <taxon>Conexibacteraceae</taxon>
        <taxon>Conexibacter</taxon>
    </lineage>
</organism>
<dbReference type="Proteomes" id="UP001284601">
    <property type="component" value="Unassembled WGS sequence"/>
</dbReference>
<dbReference type="Pfam" id="PF00557">
    <property type="entry name" value="Peptidase_M24"/>
    <property type="match status" value="1"/>
</dbReference>
<gene>
    <name evidence="3" type="ORF">R7226_17365</name>
</gene>
<dbReference type="RefSeq" id="WP_318598498.1">
    <property type="nucleotide sequence ID" value="NZ_JAWSTH010000047.1"/>
</dbReference>
<evidence type="ECO:0000313" key="4">
    <source>
        <dbReference type="Proteomes" id="UP001284601"/>
    </source>
</evidence>
<feature type="domain" description="Peptidase M24" evidence="1">
    <location>
        <begin position="167"/>
        <end position="375"/>
    </location>
</feature>
<comment type="caution">
    <text evidence="3">The sequence shown here is derived from an EMBL/GenBank/DDBJ whole genome shotgun (WGS) entry which is preliminary data.</text>
</comment>
<dbReference type="Gene3D" id="3.40.350.10">
    <property type="entry name" value="Creatinase/prolidase N-terminal domain"/>
    <property type="match status" value="1"/>
</dbReference>
<sequence>MTVANVPDSLRFAPREYRDRQARVRAELARRGLDALYVTSPANLLYLTGYEASWYPPRLPVGVAIHREDPELLFLDWSRHVDYVRLNALYDDLALFEYGGAPAVVSEAFGKRGWLGGTVALERSAPNPVAAILDDVAAELRTAGAELADGSWLVDTVRLWKSPAELERVRRAGEIADDAFEALRPRLRAGMTELEVSALITSLLAERGSEIAAQPALVSSGPGAWCDTHAFPSSRQLSDPDVVCVDACAVVDRYHVNLCRTYAIGSPNALAGELLGLAAGSLAELCDAARAGEGPEAAMALSEAYVRDRIAGERIWWLGGYALGLALPPSWVGHAYLANDGPERIVLRDGWVSNFETILYDRDEGFEAAAIDTVVMDGGVLTPLSRLPRGLLQAG</sequence>
<dbReference type="CDD" id="cd01066">
    <property type="entry name" value="APP_MetAP"/>
    <property type="match status" value="1"/>
</dbReference>
<protein>
    <submittedName>
        <fullName evidence="3">M24 family metallopeptidase</fullName>
    </submittedName>
</protein>
<dbReference type="Gene3D" id="3.90.230.10">
    <property type="entry name" value="Creatinase/methionine aminopeptidase superfamily"/>
    <property type="match status" value="1"/>
</dbReference>
<evidence type="ECO:0000259" key="1">
    <source>
        <dbReference type="Pfam" id="PF00557"/>
    </source>
</evidence>
<dbReference type="PANTHER" id="PTHR46112">
    <property type="entry name" value="AMINOPEPTIDASE"/>
    <property type="match status" value="1"/>
</dbReference>
<evidence type="ECO:0000259" key="2">
    <source>
        <dbReference type="Pfam" id="PF01321"/>
    </source>
</evidence>
<dbReference type="InterPro" id="IPR050659">
    <property type="entry name" value="Peptidase_M24B"/>
</dbReference>
<keyword evidence="4" id="KW-1185">Reference proteome</keyword>
<dbReference type="PANTHER" id="PTHR46112:SF2">
    <property type="entry name" value="XAA-PRO AMINOPEPTIDASE P-RELATED"/>
    <property type="match status" value="1"/>
</dbReference>
<dbReference type="EMBL" id="JAWSTH010000047">
    <property type="protein sequence ID" value="MDW5596120.1"/>
    <property type="molecule type" value="Genomic_DNA"/>
</dbReference>
<dbReference type="SUPFAM" id="SSF53092">
    <property type="entry name" value="Creatinase/prolidase N-terminal domain"/>
    <property type="match status" value="1"/>
</dbReference>
<proteinExistence type="predicted"/>
<feature type="domain" description="Creatinase N-terminal" evidence="2">
    <location>
        <begin position="20"/>
        <end position="159"/>
    </location>
</feature>
<dbReference type="InterPro" id="IPR000587">
    <property type="entry name" value="Creatinase_N"/>
</dbReference>
<dbReference type="InterPro" id="IPR000994">
    <property type="entry name" value="Pept_M24"/>
</dbReference>
<reference evidence="4" key="1">
    <citation type="submission" date="2023-07" db="EMBL/GenBank/DDBJ databases">
        <title>Conexibacter stalactiti sp. nov., isolated from stalactites in a lava cave and emended description of the genus Conexibacter.</title>
        <authorList>
            <person name="Lee S.D."/>
        </authorList>
    </citation>
    <scope>NUCLEOTIDE SEQUENCE [LARGE SCALE GENOMIC DNA]</scope>
    <source>
        <strain evidence="4">KCTC 39840</strain>
    </source>
</reference>
<accession>A0ABU4HUA8</accession>
<dbReference type="InterPro" id="IPR036005">
    <property type="entry name" value="Creatinase/aminopeptidase-like"/>
</dbReference>
<dbReference type="InterPro" id="IPR029149">
    <property type="entry name" value="Creatin/AminoP/Spt16_N"/>
</dbReference>
<dbReference type="SUPFAM" id="SSF55920">
    <property type="entry name" value="Creatinase/aminopeptidase"/>
    <property type="match status" value="1"/>
</dbReference>
<dbReference type="Pfam" id="PF01321">
    <property type="entry name" value="Creatinase_N"/>
    <property type="match status" value="1"/>
</dbReference>